<dbReference type="AlphaFoldDB" id="A0A9D9HQ78"/>
<reference evidence="1" key="1">
    <citation type="submission" date="2020-10" db="EMBL/GenBank/DDBJ databases">
        <authorList>
            <person name="Gilroy R."/>
        </authorList>
    </citation>
    <scope>NUCLEOTIDE SEQUENCE</scope>
    <source>
        <strain evidence="1">10532</strain>
    </source>
</reference>
<name>A0A9D9HQ78_9SPIR</name>
<accession>A0A9D9HQ78</accession>
<evidence type="ECO:0000313" key="2">
    <source>
        <dbReference type="Proteomes" id="UP000823638"/>
    </source>
</evidence>
<sequence length="229" mass="26017">MVFHNLMEEIITTRVPALFEEAARTKVDWLSCSCPQCQADTICYVLNKVPPKYIASSRGVAYSQQEGLNEVQLSVDIDSEIIQGMKHILSRKRPHFETSEGGDSATPAYNFPAVVGKVLNGATFEPIFDIQVSLYSKGNLVTMIDNTWHNPYNILEYTPGTFTFWPKPEKADASGIKKLFPMELRITAEGYEPVHHFFDIQLTSESRITKVLNTNNMYRVPDIFLFKQQ</sequence>
<dbReference type="Pfam" id="PF10719">
    <property type="entry name" value="ComFB"/>
    <property type="match status" value="1"/>
</dbReference>
<protein>
    <submittedName>
        <fullName evidence="1">Late competence development ComFB family protein</fullName>
    </submittedName>
</protein>
<dbReference type="InterPro" id="IPR019657">
    <property type="entry name" value="ComFB"/>
</dbReference>
<organism evidence="1 2">
    <name type="scientific">Candidatus Gallitreponema excrementavium</name>
    <dbReference type="NCBI Taxonomy" id="2840840"/>
    <lineage>
        <taxon>Bacteria</taxon>
        <taxon>Pseudomonadati</taxon>
        <taxon>Spirochaetota</taxon>
        <taxon>Spirochaetia</taxon>
        <taxon>Spirochaetales</taxon>
        <taxon>Candidatus Gallitreponema</taxon>
    </lineage>
</organism>
<proteinExistence type="predicted"/>
<comment type="caution">
    <text evidence="1">The sequence shown here is derived from an EMBL/GenBank/DDBJ whole genome shotgun (WGS) entry which is preliminary data.</text>
</comment>
<gene>
    <name evidence="1" type="ORF">IAA81_06935</name>
</gene>
<dbReference type="Proteomes" id="UP000823638">
    <property type="component" value="Unassembled WGS sequence"/>
</dbReference>
<dbReference type="EMBL" id="JADIMM010000080">
    <property type="protein sequence ID" value="MBO8457947.1"/>
    <property type="molecule type" value="Genomic_DNA"/>
</dbReference>
<reference evidence="1" key="2">
    <citation type="journal article" date="2021" name="PeerJ">
        <title>Extensive microbial diversity within the chicken gut microbiome revealed by metagenomics and culture.</title>
        <authorList>
            <person name="Gilroy R."/>
            <person name="Ravi A."/>
            <person name="Getino M."/>
            <person name="Pursley I."/>
            <person name="Horton D.L."/>
            <person name="Alikhan N.F."/>
            <person name="Baker D."/>
            <person name="Gharbi K."/>
            <person name="Hall N."/>
            <person name="Watson M."/>
            <person name="Adriaenssens E.M."/>
            <person name="Foster-Nyarko E."/>
            <person name="Jarju S."/>
            <person name="Secka A."/>
            <person name="Antonio M."/>
            <person name="Oren A."/>
            <person name="Chaudhuri R.R."/>
            <person name="La Ragione R."/>
            <person name="Hildebrand F."/>
            <person name="Pallen M.J."/>
        </authorList>
    </citation>
    <scope>NUCLEOTIDE SEQUENCE</scope>
    <source>
        <strain evidence="1">10532</strain>
    </source>
</reference>
<evidence type="ECO:0000313" key="1">
    <source>
        <dbReference type="EMBL" id="MBO8457947.1"/>
    </source>
</evidence>